<keyword evidence="6" id="KW-1185">Reference proteome</keyword>
<dbReference type="GO" id="GO:0009611">
    <property type="term" value="P:response to wounding"/>
    <property type="evidence" value="ECO:0007669"/>
    <property type="project" value="UniProtKB-UniRule"/>
</dbReference>
<dbReference type="GO" id="GO:0031347">
    <property type="term" value="P:regulation of defense response"/>
    <property type="evidence" value="ECO:0007669"/>
    <property type="project" value="UniProtKB-UniRule"/>
</dbReference>
<feature type="region of interest" description="Disordered" evidence="3">
    <location>
        <begin position="205"/>
        <end position="237"/>
    </location>
</feature>
<keyword evidence="2" id="KW-0539">Nucleus</keyword>
<dbReference type="InterPro" id="IPR010399">
    <property type="entry name" value="Tify_dom"/>
</dbReference>
<evidence type="ECO:0000256" key="2">
    <source>
        <dbReference type="RuleBase" id="RU369065"/>
    </source>
</evidence>
<feature type="domain" description="Tify" evidence="4">
    <location>
        <begin position="111"/>
        <end position="146"/>
    </location>
</feature>
<name>A0AA87YYX2_FICCA</name>
<dbReference type="Pfam" id="PF06200">
    <property type="entry name" value="tify"/>
    <property type="match status" value="1"/>
</dbReference>
<evidence type="ECO:0000313" key="5">
    <source>
        <dbReference type="EMBL" id="GMN26774.1"/>
    </source>
</evidence>
<dbReference type="GO" id="GO:0005634">
    <property type="term" value="C:nucleus"/>
    <property type="evidence" value="ECO:0007669"/>
    <property type="project" value="UniProtKB-SubCell"/>
</dbReference>
<dbReference type="Proteomes" id="UP001187192">
    <property type="component" value="Unassembled WGS sequence"/>
</dbReference>
<keyword evidence="2" id="KW-1184">Jasmonic acid signaling pathway</keyword>
<comment type="subcellular location">
    <subcellularLocation>
        <location evidence="2">Nucleus</location>
    </subcellularLocation>
</comment>
<dbReference type="Pfam" id="PF09425">
    <property type="entry name" value="Jas_motif"/>
    <property type="match status" value="1"/>
</dbReference>
<dbReference type="PANTHER" id="PTHR33077:SF102">
    <property type="entry name" value="PROTEIN TIFY"/>
    <property type="match status" value="1"/>
</dbReference>
<dbReference type="PANTHER" id="PTHR33077">
    <property type="entry name" value="PROTEIN TIFY 4A-RELATED-RELATED"/>
    <property type="match status" value="1"/>
</dbReference>
<dbReference type="InterPro" id="IPR018467">
    <property type="entry name" value="CCT_CS"/>
</dbReference>
<accession>A0AA87YYX2</accession>
<evidence type="ECO:0000313" key="6">
    <source>
        <dbReference type="Proteomes" id="UP001187192"/>
    </source>
</evidence>
<evidence type="ECO:0000259" key="4">
    <source>
        <dbReference type="PROSITE" id="PS51320"/>
    </source>
</evidence>
<evidence type="ECO:0000256" key="3">
    <source>
        <dbReference type="SAM" id="MobiDB-lite"/>
    </source>
</evidence>
<comment type="caution">
    <text evidence="5">The sequence shown here is derived from an EMBL/GenBank/DDBJ whole genome shotgun (WGS) entry which is preliminary data.</text>
</comment>
<proteinExistence type="inferred from homology"/>
<dbReference type="PROSITE" id="PS51320">
    <property type="entry name" value="TIFY"/>
    <property type="match status" value="1"/>
</dbReference>
<sequence length="256" mass="28489">MENSNSNLELLTSRDKETKNDNIYGKKRLRSANDMSQTVCLFRKYLLARAQHNIGKTNMEESEVINKSPYRHFLPPKFSRDSVSRPPSLLERMMFPELGCDSVQSTQSCVDKASTTQLTVFYAGAVNVYDNVSAEKAQEVMLNLAGESSLSKPVCKQAPEIDVRSPHKSDLQSVLSKSKPGVPLARKNSLQCFIEKRRDRITSKSPYAVVASSPSNGVDKEAESDTELTENGRPSLSPFPSRLGYLFPVLAKKGCY</sequence>
<evidence type="ECO:0000256" key="1">
    <source>
        <dbReference type="ARBA" id="ARBA00008614"/>
    </source>
</evidence>
<comment type="similarity">
    <text evidence="1 2">Belongs to the TIFY/JAZ family.</text>
</comment>
<comment type="function">
    <text evidence="2">Repressor of jasmonate responses.</text>
</comment>
<dbReference type="InterPro" id="IPR040390">
    <property type="entry name" value="TIFY/JAZ"/>
</dbReference>
<dbReference type="SMART" id="SM00979">
    <property type="entry name" value="TIFY"/>
    <property type="match status" value="1"/>
</dbReference>
<reference evidence="5" key="1">
    <citation type="submission" date="2023-07" db="EMBL/GenBank/DDBJ databases">
        <title>draft genome sequence of fig (Ficus carica).</title>
        <authorList>
            <person name="Takahashi T."/>
            <person name="Nishimura K."/>
        </authorList>
    </citation>
    <scope>NUCLEOTIDE SEQUENCE</scope>
</reference>
<comment type="domain">
    <text evidence="2">The jas domain is required for interaction with COI1.</text>
</comment>
<dbReference type="EMBL" id="BTGU01000001">
    <property type="protein sequence ID" value="GMN26774.1"/>
    <property type="molecule type" value="Genomic_DNA"/>
</dbReference>
<protein>
    <recommendedName>
        <fullName evidence="2">Protein TIFY</fullName>
    </recommendedName>
    <alternativeName>
        <fullName evidence="2">Jasmonate ZIM domain-containing protein</fullName>
    </alternativeName>
</protein>
<organism evidence="5 6">
    <name type="scientific">Ficus carica</name>
    <name type="common">Common fig</name>
    <dbReference type="NCBI Taxonomy" id="3494"/>
    <lineage>
        <taxon>Eukaryota</taxon>
        <taxon>Viridiplantae</taxon>
        <taxon>Streptophyta</taxon>
        <taxon>Embryophyta</taxon>
        <taxon>Tracheophyta</taxon>
        <taxon>Spermatophyta</taxon>
        <taxon>Magnoliopsida</taxon>
        <taxon>eudicotyledons</taxon>
        <taxon>Gunneridae</taxon>
        <taxon>Pentapetalae</taxon>
        <taxon>rosids</taxon>
        <taxon>fabids</taxon>
        <taxon>Rosales</taxon>
        <taxon>Moraceae</taxon>
        <taxon>Ficeae</taxon>
        <taxon>Ficus</taxon>
    </lineage>
</organism>
<dbReference type="GO" id="GO:2000022">
    <property type="term" value="P:regulation of jasmonic acid mediated signaling pathway"/>
    <property type="evidence" value="ECO:0007669"/>
    <property type="project" value="UniProtKB-UniRule"/>
</dbReference>
<dbReference type="AlphaFoldDB" id="A0AA87YYX2"/>
<gene>
    <name evidence="5" type="ORF">TIFTF001_001427</name>
</gene>